<dbReference type="InterPro" id="IPR050179">
    <property type="entry name" value="Trans_hexapeptide_repeat"/>
</dbReference>
<name>A0A1W6MP64_9FLAO</name>
<dbReference type="PANTHER" id="PTHR43300">
    <property type="entry name" value="ACETYLTRANSFERASE"/>
    <property type="match status" value="1"/>
</dbReference>
<protein>
    <submittedName>
        <fullName evidence="5">Acetyltransferase</fullName>
    </submittedName>
</protein>
<organism evidence="5 6">
    <name type="scientific">Nonlabens spongiae</name>
    <dbReference type="NCBI Taxonomy" id="331648"/>
    <lineage>
        <taxon>Bacteria</taxon>
        <taxon>Pseudomonadati</taxon>
        <taxon>Bacteroidota</taxon>
        <taxon>Flavobacteriia</taxon>
        <taxon>Flavobacteriales</taxon>
        <taxon>Flavobacteriaceae</taxon>
        <taxon>Nonlabens</taxon>
    </lineage>
</organism>
<dbReference type="SUPFAM" id="SSF51161">
    <property type="entry name" value="Trimeric LpxA-like enzymes"/>
    <property type="match status" value="1"/>
</dbReference>
<dbReference type="EMBL" id="CP019344">
    <property type="protein sequence ID" value="ARN79296.1"/>
    <property type="molecule type" value="Genomic_DNA"/>
</dbReference>
<dbReference type="InterPro" id="IPR041561">
    <property type="entry name" value="PglD_N"/>
</dbReference>
<evidence type="ECO:0000256" key="3">
    <source>
        <dbReference type="PIRSR" id="PIRSR620019-2"/>
    </source>
</evidence>
<dbReference type="Gene3D" id="2.160.10.10">
    <property type="entry name" value="Hexapeptide repeat proteins"/>
    <property type="match status" value="1"/>
</dbReference>
<dbReference type="Gene3D" id="3.40.50.20">
    <property type="match status" value="1"/>
</dbReference>
<evidence type="ECO:0000313" key="6">
    <source>
        <dbReference type="Proteomes" id="UP000193431"/>
    </source>
</evidence>
<proteinExistence type="inferred from homology"/>
<dbReference type="CDD" id="cd03360">
    <property type="entry name" value="LbH_AT_putative"/>
    <property type="match status" value="1"/>
</dbReference>
<dbReference type="NCBIfam" id="TIGR03570">
    <property type="entry name" value="NeuD_NnaD"/>
    <property type="match status" value="1"/>
</dbReference>
<evidence type="ECO:0000256" key="2">
    <source>
        <dbReference type="PIRSR" id="PIRSR620019-1"/>
    </source>
</evidence>
<sequence>MEKNPILLVGGGGHCASVIDVIESQGAYQIIGIVDKEEFKGQQLLGYNYIGEDKDLPDLISKFKNVVITLGMIKSNTLRVKLFNLTKSLGANFPVIKSPSAHVSRYSKISPGTVVMHHAIVNSHSKIGENCIINTKALIEHDCIIGNHCHMSTAATVNGSCTIGDNVMIGSNSVLLNGVKVISNTIIGAGGVVVKNVDVAGTLVGNPAKTL</sequence>
<keyword evidence="6" id="KW-1185">Reference proteome</keyword>
<dbReference type="Proteomes" id="UP000193431">
    <property type="component" value="Chromosome"/>
</dbReference>
<dbReference type="Pfam" id="PF17836">
    <property type="entry name" value="PglD_N"/>
    <property type="match status" value="1"/>
</dbReference>
<dbReference type="InterPro" id="IPR020019">
    <property type="entry name" value="AcTrfase_PglD-like"/>
</dbReference>
<accession>A0A1W6MP64</accession>
<comment type="similarity">
    <text evidence="1">Belongs to the transferase hexapeptide repeat family.</text>
</comment>
<gene>
    <name evidence="5" type="ORF">BST97_00030</name>
</gene>
<dbReference type="PANTHER" id="PTHR43300:SF7">
    <property type="entry name" value="UDP-N-ACETYLBACILLOSAMINE N-ACETYLTRANSFERASE"/>
    <property type="match status" value="1"/>
</dbReference>
<feature type="domain" description="PglD N-terminal" evidence="4">
    <location>
        <begin position="6"/>
        <end position="83"/>
    </location>
</feature>
<evidence type="ECO:0000313" key="5">
    <source>
        <dbReference type="EMBL" id="ARN79296.1"/>
    </source>
</evidence>
<evidence type="ECO:0000259" key="4">
    <source>
        <dbReference type="Pfam" id="PF17836"/>
    </source>
</evidence>
<keyword evidence="5" id="KW-0808">Transferase</keyword>
<dbReference type="OrthoDB" id="708224at2"/>
<feature type="binding site" evidence="3">
    <location>
        <position position="150"/>
    </location>
    <ligand>
        <name>acetyl-CoA</name>
        <dbReference type="ChEBI" id="CHEBI:57288"/>
    </ligand>
</feature>
<feature type="active site" description="Proton acceptor" evidence="2">
    <location>
        <position position="141"/>
    </location>
</feature>
<dbReference type="AlphaFoldDB" id="A0A1W6MP64"/>
<feature type="site" description="Increases basicity of active site His" evidence="2">
    <location>
        <position position="142"/>
    </location>
</feature>
<evidence type="ECO:0000256" key="1">
    <source>
        <dbReference type="ARBA" id="ARBA00007274"/>
    </source>
</evidence>
<dbReference type="InterPro" id="IPR011004">
    <property type="entry name" value="Trimer_LpxA-like_sf"/>
</dbReference>
<reference evidence="5 6" key="1">
    <citation type="submission" date="2016-11" db="EMBL/GenBank/DDBJ databases">
        <title>Trade-off between light-utilization and light-protection in marine flavobacteria.</title>
        <authorList>
            <person name="Kumagai Y."/>
        </authorList>
    </citation>
    <scope>NUCLEOTIDE SEQUENCE [LARGE SCALE GENOMIC DNA]</scope>
    <source>
        <strain evidence="5 6">JCM 13191</strain>
    </source>
</reference>
<dbReference type="STRING" id="331648.BST97_00030"/>
<dbReference type="GO" id="GO:0016740">
    <property type="term" value="F:transferase activity"/>
    <property type="evidence" value="ECO:0007669"/>
    <property type="project" value="UniProtKB-KW"/>
</dbReference>